<accession>A0A0A0J2T6</accession>
<dbReference type="STRING" id="1385520.N802_03350"/>
<dbReference type="eggNOG" id="COG2375">
    <property type="taxonomic scope" value="Bacteria"/>
</dbReference>
<evidence type="ECO:0000259" key="2">
    <source>
        <dbReference type="Pfam" id="PF08021"/>
    </source>
</evidence>
<dbReference type="PANTHER" id="PTHR30157">
    <property type="entry name" value="FERRIC REDUCTASE, NADPH-DEPENDENT"/>
    <property type="match status" value="1"/>
</dbReference>
<dbReference type="InterPro" id="IPR007037">
    <property type="entry name" value="SIP_rossman_dom"/>
</dbReference>
<sequence length="185" mass="20024">MPEGDRPNLRWYTVRAHHPESSTIDVDIVTHGDSGPGSAWAMNAKAGDRAGYRSGGALYRGHECDGPMLIVADETALPAVAAIIEQHPDFVDRSTIHVEVTDRAALTAYDFGRAAVHVHVRGDVAPGTSVLPALRDAQLGDLAYAWVCGEAGMVTEVRRHLVKSVGLDRRNVLFSGYWKLGQERG</sequence>
<evidence type="ECO:0000313" key="4">
    <source>
        <dbReference type="Proteomes" id="UP000030002"/>
    </source>
</evidence>
<dbReference type="EMBL" id="AVPJ01000010">
    <property type="protein sequence ID" value="KGN31705.1"/>
    <property type="molecule type" value="Genomic_DNA"/>
</dbReference>
<dbReference type="Proteomes" id="UP000030002">
    <property type="component" value="Unassembled WGS sequence"/>
</dbReference>
<proteinExistence type="predicted"/>
<feature type="domain" description="SIP-like Rossmann fold" evidence="1">
    <location>
        <begin position="68"/>
        <end position="181"/>
    </location>
</feature>
<name>A0A0A0J2T6_9MICO</name>
<dbReference type="InterPro" id="IPR039261">
    <property type="entry name" value="FNR_nucleotide-bd"/>
</dbReference>
<keyword evidence="4" id="KW-1185">Reference proteome</keyword>
<feature type="domain" description="Siderophore-interacting FAD-binding" evidence="2">
    <location>
        <begin position="2"/>
        <end position="50"/>
    </location>
</feature>
<dbReference type="Gene3D" id="2.40.30.10">
    <property type="entry name" value="Translation factors"/>
    <property type="match status" value="1"/>
</dbReference>
<dbReference type="InterPro" id="IPR039374">
    <property type="entry name" value="SIP_fam"/>
</dbReference>
<dbReference type="Pfam" id="PF04954">
    <property type="entry name" value="SIP"/>
    <property type="match status" value="1"/>
</dbReference>
<evidence type="ECO:0000259" key="1">
    <source>
        <dbReference type="Pfam" id="PF04954"/>
    </source>
</evidence>
<dbReference type="Pfam" id="PF08021">
    <property type="entry name" value="FAD_binding_9"/>
    <property type="match status" value="1"/>
</dbReference>
<dbReference type="InterPro" id="IPR013113">
    <property type="entry name" value="SIP_FAD-bd"/>
</dbReference>
<dbReference type="CDD" id="cd06193">
    <property type="entry name" value="siderophore_interacting"/>
    <property type="match status" value="1"/>
</dbReference>
<dbReference type="AlphaFoldDB" id="A0A0A0J2T6"/>
<evidence type="ECO:0000313" key="3">
    <source>
        <dbReference type="EMBL" id="KGN31705.1"/>
    </source>
</evidence>
<reference evidence="3 4" key="1">
    <citation type="submission" date="2013-08" db="EMBL/GenBank/DDBJ databases">
        <title>The genome sequence of Knoellia sinensis.</title>
        <authorList>
            <person name="Zhu W."/>
            <person name="Wang G."/>
        </authorList>
    </citation>
    <scope>NUCLEOTIDE SEQUENCE [LARGE SCALE GENOMIC DNA]</scope>
    <source>
        <strain evidence="3 4">KCTC 19936</strain>
    </source>
</reference>
<organism evidence="3 4">
    <name type="scientific">Knoellia sinensis KCTC 19936</name>
    <dbReference type="NCBI Taxonomy" id="1385520"/>
    <lineage>
        <taxon>Bacteria</taxon>
        <taxon>Bacillati</taxon>
        <taxon>Actinomycetota</taxon>
        <taxon>Actinomycetes</taxon>
        <taxon>Micrococcales</taxon>
        <taxon>Intrasporangiaceae</taxon>
        <taxon>Knoellia</taxon>
    </lineage>
</organism>
<gene>
    <name evidence="3" type="ORF">N802_03350</name>
</gene>
<dbReference type="Gene3D" id="3.40.50.80">
    <property type="entry name" value="Nucleotide-binding domain of ferredoxin-NADP reductase (FNR) module"/>
    <property type="match status" value="1"/>
</dbReference>
<dbReference type="PANTHER" id="PTHR30157:SF0">
    <property type="entry name" value="NADPH-DEPENDENT FERRIC-CHELATE REDUCTASE"/>
    <property type="match status" value="1"/>
</dbReference>
<protein>
    <submittedName>
        <fullName evidence="3">Side tail fiber protein</fullName>
    </submittedName>
</protein>
<comment type="caution">
    <text evidence="3">The sequence shown here is derived from an EMBL/GenBank/DDBJ whole genome shotgun (WGS) entry which is preliminary data.</text>
</comment>